<comment type="pathway">
    <text evidence="2">Cell wall biogenesis; peptidoglycan biosynthesis.</text>
</comment>
<dbReference type="GO" id="GO:0009236">
    <property type="term" value="P:cobalamin biosynthetic process"/>
    <property type="evidence" value="ECO:0007669"/>
    <property type="project" value="InterPro"/>
</dbReference>
<dbReference type="PROSITE" id="PS51274">
    <property type="entry name" value="GATASE_COBBQ"/>
    <property type="match status" value="1"/>
</dbReference>
<keyword evidence="2" id="KW-0378">Hydrolase</keyword>
<dbReference type="PATRIC" id="fig|471514.4.peg.3984"/>
<dbReference type="OrthoDB" id="9782045at2"/>
<comment type="catalytic activity">
    <reaction evidence="2">
        <text>L-glutamine + H2O = L-glutamate + NH4(+)</text>
        <dbReference type="Rhea" id="RHEA:15889"/>
        <dbReference type="ChEBI" id="CHEBI:15377"/>
        <dbReference type="ChEBI" id="CHEBI:28938"/>
        <dbReference type="ChEBI" id="CHEBI:29985"/>
        <dbReference type="ChEBI" id="CHEBI:58359"/>
        <dbReference type="EC" id="3.5.1.2"/>
    </reaction>
</comment>
<dbReference type="UniPathway" id="UPA00219"/>
<dbReference type="GO" id="GO:0009252">
    <property type="term" value="P:peptidoglycan biosynthetic process"/>
    <property type="evidence" value="ECO:0007669"/>
    <property type="project" value="UniProtKB-UniRule"/>
</dbReference>
<keyword evidence="4" id="KW-0808">Transferase</keyword>
<organism evidence="4 5">
    <name type="scientific">Alicyclobacillus ferrooxydans</name>
    <dbReference type="NCBI Taxonomy" id="471514"/>
    <lineage>
        <taxon>Bacteria</taxon>
        <taxon>Bacillati</taxon>
        <taxon>Bacillota</taxon>
        <taxon>Bacilli</taxon>
        <taxon>Bacillales</taxon>
        <taxon>Alicyclobacillaceae</taxon>
        <taxon>Alicyclobacillus</taxon>
    </lineage>
</organism>
<keyword evidence="2" id="KW-0573">Peptidoglycan synthesis</keyword>
<dbReference type="InterPro" id="IPR043702">
    <property type="entry name" value="Lipid_II_synth_GatD"/>
</dbReference>
<evidence type="ECO:0000256" key="2">
    <source>
        <dbReference type="HAMAP-Rule" id="MF_02213"/>
    </source>
</evidence>
<dbReference type="HAMAP" id="MF_02213">
    <property type="entry name" value="Lipid_II_synth_GatD"/>
    <property type="match status" value="1"/>
</dbReference>
<dbReference type="InterPro" id="IPR011698">
    <property type="entry name" value="GATase_3"/>
</dbReference>
<protein>
    <recommendedName>
        <fullName evidence="2">Lipid II isoglutaminyl synthase (glutamine-hydrolyzing) subunit GatD</fullName>
        <ecNumber evidence="2">6.3.5.13</ecNumber>
    </recommendedName>
    <alternativeName>
        <fullName evidence="2">Lipid II isoglutaminyl synthase glutaminase subunit</fullName>
        <ecNumber evidence="2">3.5.1.2</ecNumber>
    </alternativeName>
</protein>
<feature type="binding site" evidence="2">
    <location>
        <position position="129"/>
    </location>
    <ligand>
        <name>substrate</name>
    </ligand>
</feature>
<keyword evidence="2" id="KW-0133">Cell shape</keyword>
<dbReference type="SUPFAM" id="SSF52317">
    <property type="entry name" value="Class I glutamine amidotransferase-like"/>
    <property type="match status" value="1"/>
</dbReference>
<proteinExistence type="inferred from homology"/>
<name>A0A0P9EHJ3_9BACL</name>
<feature type="active site" evidence="2">
    <location>
        <position position="190"/>
    </location>
</feature>
<dbReference type="GO" id="GO:0140282">
    <property type="term" value="F:carbon-nitrogen ligase activity on lipid II"/>
    <property type="evidence" value="ECO:0007669"/>
    <property type="project" value="UniProtKB-UniRule"/>
</dbReference>
<dbReference type="GO" id="GO:0016740">
    <property type="term" value="F:transferase activity"/>
    <property type="evidence" value="ECO:0007669"/>
    <property type="project" value="UniProtKB-KW"/>
</dbReference>
<comment type="subunit">
    <text evidence="2">Forms a heterodimer with MurT.</text>
</comment>
<dbReference type="EC" id="6.3.5.13" evidence="2"/>
<feature type="active site" description="Nucleophile" evidence="2">
    <location>
        <position position="95"/>
    </location>
</feature>
<dbReference type="PANTHER" id="PTHR21343:SF9">
    <property type="entry name" value="LIPID II ISOGLUTAMINYL SYNTHASE (GLUTAMINE-HYDROLYZING) SUBUNIT GATD"/>
    <property type="match status" value="1"/>
</dbReference>
<dbReference type="RefSeq" id="WP_054970842.1">
    <property type="nucleotide sequence ID" value="NZ_LJCO01000083.1"/>
</dbReference>
<comment type="similarity">
    <text evidence="2">Belongs to the CobB/CobQ family. GatD subfamily.</text>
</comment>
<dbReference type="EC" id="3.5.1.2" evidence="2"/>
<feature type="domain" description="CobB/CobQ-like glutamine amidotransferase" evidence="3">
    <location>
        <begin position="7"/>
        <end position="197"/>
    </location>
</feature>
<gene>
    <name evidence="2" type="primary">gatD</name>
    <name evidence="4" type="ORF">AN477_19400</name>
</gene>
<dbReference type="AlphaFoldDB" id="A0A0P9EHJ3"/>
<dbReference type="PANTHER" id="PTHR21343">
    <property type="entry name" value="DETHIOBIOTIN SYNTHETASE"/>
    <property type="match status" value="1"/>
</dbReference>
<dbReference type="Proteomes" id="UP000050482">
    <property type="component" value="Unassembled WGS sequence"/>
</dbReference>
<comment type="function">
    <text evidence="2">The lipid II isoglutaminyl synthase complex catalyzes the formation of alpha-D-isoglutamine in the cell wall lipid II stem peptide. The GatD subunit catalyzes the hydrolysis of glutamine to glutamate and ammonia. The resulting ammonia molecule is channeled to the active site of MurT.</text>
</comment>
<evidence type="ECO:0000256" key="1">
    <source>
        <dbReference type="ARBA" id="ARBA00022962"/>
    </source>
</evidence>
<dbReference type="InterPro" id="IPR033949">
    <property type="entry name" value="CobQ_GATase1"/>
</dbReference>
<dbReference type="EMBL" id="LJCO01000083">
    <property type="protein sequence ID" value="KPV42098.1"/>
    <property type="molecule type" value="Genomic_DNA"/>
</dbReference>
<dbReference type="Gene3D" id="3.40.50.880">
    <property type="match status" value="1"/>
</dbReference>
<dbReference type="GO" id="GO:0004359">
    <property type="term" value="F:glutaminase activity"/>
    <property type="evidence" value="ECO:0007669"/>
    <property type="project" value="UniProtKB-UniRule"/>
</dbReference>
<keyword evidence="2" id="KW-0436">Ligase</keyword>
<dbReference type="STRING" id="471514.AN477_19400"/>
<evidence type="ECO:0000313" key="5">
    <source>
        <dbReference type="Proteomes" id="UP000050482"/>
    </source>
</evidence>
<dbReference type="GO" id="GO:0071555">
    <property type="term" value="P:cell wall organization"/>
    <property type="evidence" value="ECO:0007669"/>
    <property type="project" value="UniProtKB-KW"/>
</dbReference>
<comment type="catalytic activity">
    <reaction evidence="2">
        <text>beta-D-GlcNAc-(1-&gt;4)-Mur2Ac(oyl-L-Ala-gamma-D-Glu-L-Lys-D-Ala-D-Ala)-di-trans,octa-cis-undecaprenyl diphosphate + L-glutamine + ATP + H2O = beta-D-GlcNAc-(1-&gt;4)-Mur2Ac(oyl-L-Ala-D-isoglutaminyl-L-Lys-D-Ala-D-Ala)-di-trans,octa-cis-undecaprenyl diphosphate + L-glutamate + ADP + phosphate + H(+)</text>
        <dbReference type="Rhea" id="RHEA:57928"/>
        <dbReference type="ChEBI" id="CHEBI:15377"/>
        <dbReference type="ChEBI" id="CHEBI:15378"/>
        <dbReference type="ChEBI" id="CHEBI:29985"/>
        <dbReference type="ChEBI" id="CHEBI:30616"/>
        <dbReference type="ChEBI" id="CHEBI:43474"/>
        <dbReference type="ChEBI" id="CHEBI:58359"/>
        <dbReference type="ChEBI" id="CHEBI:60033"/>
        <dbReference type="ChEBI" id="CHEBI:62233"/>
        <dbReference type="ChEBI" id="CHEBI:456216"/>
        <dbReference type="EC" id="6.3.5.13"/>
    </reaction>
</comment>
<dbReference type="Pfam" id="PF07685">
    <property type="entry name" value="GATase_3"/>
    <property type="match status" value="1"/>
</dbReference>
<accession>A0A0P9EHJ3</accession>
<comment type="caution">
    <text evidence="4">The sequence shown here is derived from an EMBL/GenBank/DDBJ whole genome shotgun (WGS) entry which is preliminary data.</text>
</comment>
<dbReference type="PROSITE" id="PS51273">
    <property type="entry name" value="GATASE_TYPE_1"/>
    <property type="match status" value="1"/>
</dbReference>
<keyword evidence="5" id="KW-1185">Reference proteome</keyword>
<reference evidence="4 5" key="1">
    <citation type="submission" date="2015-09" db="EMBL/GenBank/DDBJ databases">
        <title>Draft genome sequence of Alicyclobacillus ferrooxydans DSM 22381.</title>
        <authorList>
            <person name="Hemp J."/>
        </authorList>
    </citation>
    <scope>NUCLEOTIDE SEQUENCE [LARGE SCALE GENOMIC DNA]</scope>
    <source>
        <strain evidence="4 5">TC-34</strain>
    </source>
</reference>
<dbReference type="InterPro" id="IPR029062">
    <property type="entry name" value="Class_I_gatase-like"/>
</dbReference>
<dbReference type="CDD" id="cd01750">
    <property type="entry name" value="GATase1_CobQ"/>
    <property type="match status" value="1"/>
</dbReference>
<keyword evidence="2" id="KW-0961">Cell wall biogenesis/degradation</keyword>
<evidence type="ECO:0000313" key="4">
    <source>
        <dbReference type="EMBL" id="KPV42098.1"/>
    </source>
</evidence>
<keyword evidence="1 2" id="KW-0315">Glutamine amidotransferase</keyword>
<dbReference type="GO" id="GO:0008360">
    <property type="term" value="P:regulation of cell shape"/>
    <property type="evidence" value="ECO:0007669"/>
    <property type="project" value="UniProtKB-KW"/>
</dbReference>
<sequence length="251" mass="27137">MQRPLCIAHLYPDLLNLYADKGNIQTLVSRCQWRGIDVEVVSVPAGTTPRLSDYDLVLLGGGSDREQALVGRTLLSSQPEWKAAVEDGLPLLAICGGYQLLGEYYQLPNKAKVPGLSLLDLITEAGEPRLIGNVAISSEECGMIIGFENHGGRTTHSHDVLGRVKKGFGNNGTDGGEGVRYKNVFGTYIHGPLLPKNPALADLVLKTALEHASGNTVELEPLDDRFETAARKAFLERRIQLPEESVPAAQA</sequence>
<evidence type="ECO:0000259" key="3">
    <source>
        <dbReference type="Pfam" id="PF07685"/>
    </source>
</evidence>